<accession>X0XW31</accession>
<sequence>KAGTLKPAHAESGGPRRFGTYDVGRILFELALH</sequence>
<feature type="non-terminal residue" evidence="1">
    <location>
        <position position="1"/>
    </location>
</feature>
<organism evidence="1">
    <name type="scientific">marine sediment metagenome</name>
    <dbReference type="NCBI Taxonomy" id="412755"/>
    <lineage>
        <taxon>unclassified sequences</taxon>
        <taxon>metagenomes</taxon>
        <taxon>ecological metagenomes</taxon>
    </lineage>
</organism>
<dbReference type="AlphaFoldDB" id="X0XW31"/>
<gene>
    <name evidence="1" type="ORF">S01H1_86309</name>
</gene>
<comment type="caution">
    <text evidence="1">The sequence shown here is derived from an EMBL/GenBank/DDBJ whole genome shotgun (WGS) entry which is preliminary data.</text>
</comment>
<name>X0XW31_9ZZZZ</name>
<proteinExistence type="predicted"/>
<evidence type="ECO:0000313" key="1">
    <source>
        <dbReference type="EMBL" id="GAG47554.1"/>
    </source>
</evidence>
<reference evidence="1" key="1">
    <citation type="journal article" date="2014" name="Front. Microbiol.">
        <title>High frequency of phylogenetically diverse reductive dehalogenase-homologous genes in deep subseafloor sedimentary metagenomes.</title>
        <authorList>
            <person name="Kawai M."/>
            <person name="Futagami T."/>
            <person name="Toyoda A."/>
            <person name="Takaki Y."/>
            <person name="Nishi S."/>
            <person name="Hori S."/>
            <person name="Arai W."/>
            <person name="Tsubouchi T."/>
            <person name="Morono Y."/>
            <person name="Uchiyama I."/>
            <person name="Ito T."/>
            <person name="Fujiyama A."/>
            <person name="Inagaki F."/>
            <person name="Takami H."/>
        </authorList>
    </citation>
    <scope>NUCLEOTIDE SEQUENCE</scope>
    <source>
        <strain evidence="1">Expedition CK06-06</strain>
    </source>
</reference>
<dbReference type="EMBL" id="BARS01059715">
    <property type="protein sequence ID" value="GAG47554.1"/>
    <property type="molecule type" value="Genomic_DNA"/>
</dbReference>
<feature type="non-terminal residue" evidence="1">
    <location>
        <position position="33"/>
    </location>
</feature>
<protein>
    <submittedName>
        <fullName evidence="1">Uncharacterized protein</fullName>
    </submittedName>
</protein>